<dbReference type="RefSeq" id="WP_263608012.1">
    <property type="nucleotide sequence ID" value="NZ_JAOVQM010000002.1"/>
</dbReference>
<dbReference type="EMBL" id="JAOVQM010000002">
    <property type="protein sequence ID" value="MCV2231859.1"/>
    <property type="molecule type" value="Genomic_DNA"/>
</dbReference>
<proteinExistence type="inferred from homology"/>
<evidence type="ECO:0000313" key="4">
    <source>
        <dbReference type="Proteomes" id="UP001177160"/>
    </source>
</evidence>
<dbReference type="InterPro" id="IPR001509">
    <property type="entry name" value="Epimerase_deHydtase"/>
</dbReference>
<evidence type="ECO:0000256" key="1">
    <source>
        <dbReference type="RuleBase" id="RU364082"/>
    </source>
</evidence>
<name>A0ABT2Y540_9MOLU</name>
<keyword evidence="1" id="KW-0560">Oxidoreductase</keyword>
<comment type="similarity">
    <text evidence="1">Belongs to the dTDP-4-dehydrorhamnose reductase family.</text>
</comment>
<gene>
    <name evidence="3" type="ORF">N7548_03355</name>
</gene>
<dbReference type="Pfam" id="PF01370">
    <property type="entry name" value="Epimerase"/>
    <property type="match status" value="1"/>
</dbReference>
<sequence length="244" mass="27946">MKVIITGMNGTVAPWIAKVYKSKGYEVVSFDRTKTNIDNEDAILKFIETQDPRVIIHCALGPVSWAESLARISRMLDITFVYTSTVSVYGNQQKGPFVVSDPVIPNDDYGTYKKQCEDACLAINPKSYILRLGWQIGYDEHNNQMLHYIHEKMKSEGVCKLSSRFYPSASFLEDTAQSIYAVVLNLPPDIYLLNSNHKYSLYEIGLYLKKQHPLIKIEEDLSFIYDNRMFDIRVPIKKLSELIG</sequence>
<dbReference type="Gene3D" id="3.40.50.720">
    <property type="entry name" value="NAD(P)-binding Rossmann-like Domain"/>
    <property type="match status" value="1"/>
</dbReference>
<dbReference type="InterPro" id="IPR036291">
    <property type="entry name" value="NAD(P)-bd_dom_sf"/>
</dbReference>
<dbReference type="InterPro" id="IPR005913">
    <property type="entry name" value="dTDP_dehydrorham_reduct"/>
</dbReference>
<dbReference type="SUPFAM" id="SSF51735">
    <property type="entry name" value="NAD(P)-binding Rossmann-fold domains"/>
    <property type="match status" value="1"/>
</dbReference>
<keyword evidence="4" id="KW-1185">Reference proteome</keyword>
<dbReference type="Proteomes" id="UP001177160">
    <property type="component" value="Unassembled WGS sequence"/>
</dbReference>
<protein>
    <recommendedName>
        <fullName evidence="1">dTDP-4-dehydrorhamnose reductase</fullName>
        <ecNumber evidence="1">1.1.1.133</ecNumber>
    </recommendedName>
</protein>
<accession>A0ABT2Y540</accession>
<dbReference type="PANTHER" id="PTHR10491">
    <property type="entry name" value="DTDP-4-DEHYDRORHAMNOSE REDUCTASE"/>
    <property type="match status" value="1"/>
</dbReference>
<comment type="pathway">
    <text evidence="1">Carbohydrate biosynthesis; dTDP-L-rhamnose biosynthesis.</text>
</comment>
<dbReference type="PANTHER" id="PTHR10491:SF4">
    <property type="entry name" value="METHIONINE ADENOSYLTRANSFERASE 2 SUBUNIT BETA"/>
    <property type="match status" value="1"/>
</dbReference>
<evidence type="ECO:0000259" key="2">
    <source>
        <dbReference type="Pfam" id="PF01370"/>
    </source>
</evidence>
<feature type="domain" description="NAD-dependent epimerase/dehydratase" evidence="2">
    <location>
        <begin position="3"/>
        <end position="155"/>
    </location>
</feature>
<evidence type="ECO:0000313" key="3">
    <source>
        <dbReference type="EMBL" id="MCV2231859.1"/>
    </source>
</evidence>
<comment type="caution">
    <text evidence="3">The sequence shown here is derived from an EMBL/GenBank/DDBJ whole genome shotgun (WGS) entry which is preliminary data.</text>
</comment>
<reference evidence="3" key="1">
    <citation type="submission" date="2022-09" db="EMBL/GenBank/DDBJ databases">
        <title>Novel Mycoplasma species identified in domestic and wild animals.</title>
        <authorList>
            <person name="Volokhov D.V."/>
            <person name="Furtak V.A."/>
            <person name="Zagorodnyaya T.A."/>
        </authorList>
    </citation>
    <scope>NUCLEOTIDE SEQUENCE</scope>
    <source>
        <strain evidence="3">Oakley</strain>
    </source>
</reference>
<keyword evidence="1" id="KW-0521">NADP</keyword>
<dbReference type="EC" id="1.1.1.133" evidence="1"/>
<organism evidence="3 4">
    <name type="scientific">Paracholeplasma manati</name>
    <dbReference type="NCBI Taxonomy" id="591373"/>
    <lineage>
        <taxon>Bacteria</taxon>
        <taxon>Bacillati</taxon>
        <taxon>Mycoplasmatota</taxon>
        <taxon>Mollicutes</taxon>
        <taxon>Acholeplasmatales</taxon>
        <taxon>Acholeplasmataceae</taxon>
        <taxon>Paracholeplasma</taxon>
    </lineage>
</organism>
<comment type="function">
    <text evidence="1">Catalyzes the reduction of dTDP-6-deoxy-L-lyxo-4-hexulose to yield dTDP-L-rhamnose.</text>
</comment>